<dbReference type="Gene3D" id="3.30.70.1340">
    <property type="entry name" value="MTH889-like domain"/>
    <property type="match status" value="1"/>
</dbReference>
<dbReference type="Proteomes" id="UP000290527">
    <property type="component" value="Unassembled WGS sequence"/>
</dbReference>
<comment type="caution">
    <text evidence="1">The sequence shown here is derived from an EMBL/GenBank/DDBJ whole genome shotgun (WGS) entry which is preliminary data.</text>
</comment>
<dbReference type="InterPro" id="IPR003831">
    <property type="entry name" value="DUF211"/>
</dbReference>
<name>A0A401HRN1_9EURY</name>
<gene>
    <name evidence="1" type="ORF">MHHB_P1139</name>
</gene>
<dbReference type="Pfam" id="PF02680">
    <property type="entry name" value="DUF211"/>
    <property type="match status" value="1"/>
</dbReference>
<organism evidence="1 2">
    <name type="scientific">Methanofervidicoccus abyssi</name>
    <dbReference type="NCBI Taxonomy" id="2082189"/>
    <lineage>
        <taxon>Archaea</taxon>
        <taxon>Methanobacteriati</taxon>
        <taxon>Methanobacteriota</taxon>
        <taxon>Methanomada group</taxon>
        <taxon>Methanococci</taxon>
        <taxon>Methanococcales</taxon>
        <taxon>Methanofervidicoccus</taxon>
    </lineage>
</organism>
<evidence type="ECO:0008006" key="3">
    <source>
        <dbReference type="Google" id="ProtNLM"/>
    </source>
</evidence>
<dbReference type="OrthoDB" id="201945at2157"/>
<dbReference type="AlphaFoldDB" id="A0A401HRN1"/>
<keyword evidence="2" id="KW-1185">Reference proteome</keyword>
<evidence type="ECO:0000313" key="2">
    <source>
        <dbReference type="Proteomes" id="UP000290527"/>
    </source>
</evidence>
<dbReference type="PANTHER" id="PTHR42240">
    <property type="entry name" value="DUF211 DOMAIN-CONTAINING PROTEIN"/>
    <property type="match status" value="1"/>
</dbReference>
<sequence length="99" mass="11215">MQGLRRIVLDVLKTHEPKLTDLALKLCNLEGVDGVNITVHEIDKSTENIKITIEGNMLNYEEIRKVVESMNGVIHSIDEVAAGKKIINEVKTPQDRKYF</sequence>
<dbReference type="SUPFAM" id="SSF160363">
    <property type="entry name" value="MTH889-like"/>
    <property type="match status" value="1"/>
</dbReference>
<dbReference type="EMBL" id="BFAX01000004">
    <property type="protein sequence ID" value="GBF36909.1"/>
    <property type="molecule type" value="Genomic_DNA"/>
</dbReference>
<dbReference type="InterPro" id="IPR023129">
    <property type="entry name" value="MTH889-like_dom_sf"/>
</dbReference>
<proteinExistence type="predicted"/>
<dbReference type="RefSeq" id="WP_131007725.1">
    <property type="nucleotide sequence ID" value="NZ_BFAX01000004.1"/>
</dbReference>
<accession>A0A401HRN1</accession>
<evidence type="ECO:0000313" key="1">
    <source>
        <dbReference type="EMBL" id="GBF36909.1"/>
    </source>
</evidence>
<protein>
    <recommendedName>
        <fullName evidence="3">DUF211 domain-containing protein</fullName>
    </recommendedName>
</protein>
<reference evidence="1 2" key="1">
    <citation type="journal article" date="2019" name="Int. J. Syst. Evol. Microbiol.">
        <title>Methanofervidicoccus abyssi gen. nov., sp. nov., a hydrogenotrophic methanogen, isolated from a hydrothermal vent chimney in the Mid-Cayman Spreading Center, the Caribbean Sea.</title>
        <authorList>
            <person name="Sakai S."/>
            <person name="Takaki Y."/>
            <person name="Miyazaki M."/>
            <person name="Ogawara M."/>
            <person name="Yanagawa K."/>
            <person name="Miyazaki J."/>
            <person name="Takai K."/>
        </authorList>
    </citation>
    <scope>NUCLEOTIDE SEQUENCE [LARGE SCALE GENOMIC DNA]</scope>
    <source>
        <strain evidence="1 2">HHB</strain>
    </source>
</reference>
<dbReference type="PANTHER" id="PTHR42240:SF1">
    <property type="entry name" value="DUF211 DOMAIN-CONTAINING PROTEIN"/>
    <property type="match status" value="1"/>
</dbReference>